<dbReference type="EMBL" id="VBQZ03000189">
    <property type="protein sequence ID" value="MXQ97371.1"/>
    <property type="molecule type" value="Genomic_DNA"/>
</dbReference>
<keyword evidence="5 11" id="KW-0812">Transmembrane</keyword>
<dbReference type="GO" id="GO:0005102">
    <property type="term" value="F:signaling receptor binding"/>
    <property type="evidence" value="ECO:0007669"/>
    <property type="project" value="TreeGrafter"/>
</dbReference>
<keyword evidence="12" id="KW-0732">Signal</keyword>
<dbReference type="GO" id="GO:0098553">
    <property type="term" value="C:lumenal side of endoplasmic reticulum membrane"/>
    <property type="evidence" value="ECO:0007669"/>
    <property type="project" value="UniProtKB-ARBA"/>
</dbReference>
<dbReference type="AlphaFoldDB" id="A0A6B0S6R6"/>
<evidence type="ECO:0000256" key="1">
    <source>
        <dbReference type="ARBA" id="ARBA00002297"/>
    </source>
</evidence>
<evidence type="ECO:0000256" key="8">
    <source>
        <dbReference type="ARBA" id="ARBA00023136"/>
    </source>
</evidence>
<keyword evidence="6" id="KW-0391">Immunity</keyword>
<dbReference type="GO" id="GO:0009897">
    <property type="term" value="C:external side of plasma membrane"/>
    <property type="evidence" value="ECO:0007669"/>
    <property type="project" value="TreeGrafter"/>
</dbReference>
<dbReference type="InterPro" id="IPR001039">
    <property type="entry name" value="MHC_I_a_a1/a2"/>
</dbReference>
<dbReference type="PRINTS" id="PR01638">
    <property type="entry name" value="MHCCLASSI"/>
</dbReference>
<reference evidence="14" key="1">
    <citation type="submission" date="2019-10" db="EMBL/GenBank/DDBJ databases">
        <title>The sequence and de novo assembly of the wild yak genome.</title>
        <authorList>
            <person name="Liu Y."/>
        </authorList>
    </citation>
    <scope>NUCLEOTIDE SEQUENCE [LARGE SCALE GENOMIC DNA]</scope>
    <source>
        <strain evidence="14">WY2019</strain>
    </source>
</reference>
<dbReference type="GO" id="GO:0042605">
    <property type="term" value="F:peptide antigen binding"/>
    <property type="evidence" value="ECO:0007669"/>
    <property type="project" value="TreeGrafter"/>
</dbReference>
<keyword evidence="15" id="KW-1185">Reference proteome</keyword>
<feature type="domain" description="Ig-like" evidence="13">
    <location>
        <begin position="848"/>
        <end position="934"/>
    </location>
</feature>
<dbReference type="InterPro" id="IPR010579">
    <property type="entry name" value="MHC_I_a_C"/>
</dbReference>
<comment type="similarity">
    <text evidence="3 10">Belongs to the MHC class I family.</text>
</comment>
<organism evidence="14 15">
    <name type="scientific">Bos mutus</name>
    <name type="common">wild yak</name>
    <dbReference type="NCBI Taxonomy" id="72004"/>
    <lineage>
        <taxon>Eukaryota</taxon>
        <taxon>Metazoa</taxon>
        <taxon>Chordata</taxon>
        <taxon>Craniata</taxon>
        <taxon>Vertebrata</taxon>
        <taxon>Euteleostomi</taxon>
        <taxon>Mammalia</taxon>
        <taxon>Eutheria</taxon>
        <taxon>Laurasiatheria</taxon>
        <taxon>Artiodactyla</taxon>
        <taxon>Ruminantia</taxon>
        <taxon>Pecora</taxon>
        <taxon>Bovidae</taxon>
        <taxon>Bovinae</taxon>
        <taxon>Bos</taxon>
    </lineage>
</organism>
<dbReference type="InterPro" id="IPR050208">
    <property type="entry name" value="MHC_class-I_related"/>
</dbReference>
<dbReference type="InterPro" id="IPR007110">
    <property type="entry name" value="Ig-like_dom"/>
</dbReference>
<accession>A0A6B0S6R6</accession>
<dbReference type="InterPro" id="IPR013783">
    <property type="entry name" value="Ig-like_fold"/>
</dbReference>
<evidence type="ECO:0000313" key="15">
    <source>
        <dbReference type="Proteomes" id="UP000322234"/>
    </source>
</evidence>
<dbReference type="Pfam" id="PF06623">
    <property type="entry name" value="MHC_I_C"/>
    <property type="match status" value="2"/>
</dbReference>
<dbReference type="GO" id="GO:0001916">
    <property type="term" value="P:positive regulation of T cell mediated cytotoxicity"/>
    <property type="evidence" value="ECO:0007669"/>
    <property type="project" value="TreeGrafter"/>
</dbReference>
<dbReference type="InterPro" id="IPR037055">
    <property type="entry name" value="MHC_I-like_Ag-recog_sf"/>
</dbReference>
<sequence>MRVVGQRTLLLLLLLDALILTETRAGSHSLRYFYTAVSRPGLGEPRFISVGYVDDTQFVRFDSDAPDPRMEPTARWVEQEGPEYWHQETQRTKDTAQFFRVYLNTLRGYYNQSEAGSHTVQEMYGCDVGPDGLLRGYDQFAYDGRDYIALNEDLRSWTAADTAAQVTKHNAEAAGDAARVRIYLEGKCVEWLRRYLVTGKDTLLRADPPKTHVTHHPISDHEVTLRCWALGFYPDEISLTWQRDGEDQTQDMELVETRPSGDGTFQKWAALVVPSGEEQRYTCHVQHEGLQEPLTLRWEPPQPSVPIMGIIVGLVLLMVTGAVVTGAVIWRKKHSGEEGRIYSQASMTVTRALMCLSRFLKEPISGPAIPGYSLHRYPPRLRPDSVSPQTRRILVMGPRTLLLLFSEVLVLTETWTGYHSLNYFCTCMSWPGLRESRFFTVGYVDDMQIARFDSDYPNPRMEPRAPWMEQEEPEYWEEVTGSAKEAQRRMRLELNTMRGFYNQSEADPPKTHVTHHRISDREVTLRCWALGFYPKKITLTWQRDGEDQTQDMELVETRPSGDGTFQKWAALVVPSGEEQRYTCHVQHEGLQEPLSLRWEPPQPSIPIIGIIVGLVLLLMVTGAVVTGAVIWRKKHSGETGRGYTQAEISDSDQGSDVSLAVPKGSHSLSYFCTCVSRPGLGEPRFFAVGYVDDTQFARFDSDAPNPRMEPRAPWMEQEGPEYWEAMTRDAKKAQQRLRTGLNTIRGFYNQSEAGSHTLQWVLGCDVGPEGRLLRGIWQNAYDGADYLALNEDLRSWTAANTVAQITKRKWETSGEAEFQRNYLEVKCVQWLLRHLETGKDTLLRADPPKTHVAHHPISDREVTLRCWALGFYPEEISLTWQRDGEDQTQDMELVETRPSGDGTFQKWAALVVPSGEEQRYTCHVQHEGLQEPLSLRWKPPQPSIPIMGIIVGLVLLMVTGAVVTGAVIWRKKHSGRERREGSVFFFFDSAQGSDVSLMVPKAALWGLSDAWSHFATSDPQTPLSAAASEGVCAPISVT</sequence>
<feature type="domain" description="Ig-like" evidence="13">
    <location>
        <begin position="509"/>
        <end position="595"/>
    </location>
</feature>
<feature type="transmembrane region" description="Helical" evidence="11">
    <location>
        <begin position="307"/>
        <end position="330"/>
    </location>
</feature>
<feature type="signal peptide" evidence="12">
    <location>
        <begin position="1"/>
        <end position="25"/>
    </location>
</feature>
<dbReference type="SUPFAM" id="SSF48726">
    <property type="entry name" value="Immunoglobulin"/>
    <property type="match status" value="2"/>
</dbReference>
<evidence type="ECO:0000256" key="12">
    <source>
        <dbReference type="SAM" id="SignalP"/>
    </source>
</evidence>
<dbReference type="Gene3D" id="3.30.500.10">
    <property type="entry name" value="MHC class I-like antigen recognition-like"/>
    <property type="match status" value="3"/>
</dbReference>
<dbReference type="GO" id="GO:0005615">
    <property type="term" value="C:extracellular space"/>
    <property type="evidence" value="ECO:0007669"/>
    <property type="project" value="TreeGrafter"/>
</dbReference>
<dbReference type="SUPFAM" id="SSF54452">
    <property type="entry name" value="MHC antigen-recognition domain"/>
    <property type="match status" value="3"/>
</dbReference>
<feature type="chain" id="PRO_5025584093" description="Ig-like domain-containing protein" evidence="12">
    <location>
        <begin position="26"/>
        <end position="1038"/>
    </location>
</feature>
<keyword evidence="9" id="KW-0325">Glycoprotein</keyword>
<dbReference type="InterPro" id="IPR003006">
    <property type="entry name" value="Ig/MHC_CS"/>
</dbReference>
<evidence type="ECO:0000256" key="9">
    <source>
        <dbReference type="ARBA" id="ARBA00023180"/>
    </source>
</evidence>
<dbReference type="PROSITE" id="PS50835">
    <property type="entry name" value="IG_LIKE"/>
    <property type="match status" value="3"/>
</dbReference>
<proteinExistence type="inferred from homology"/>
<dbReference type="Proteomes" id="UP000322234">
    <property type="component" value="Unassembled WGS sequence"/>
</dbReference>
<dbReference type="Gene3D" id="2.60.40.10">
    <property type="entry name" value="Immunoglobulins"/>
    <property type="match status" value="3"/>
</dbReference>
<comment type="function">
    <text evidence="1">Involved in the presentation of foreign antigens to the immune system.</text>
</comment>
<feature type="domain" description="Ig-like" evidence="13">
    <location>
        <begin position="209"/>
        <end position="295"/>
    </location>
</feature>
<evidence type="ECO:0000256" key="2">
    <source>
        <dbReference type="ARBA" id="ARBA00004479"/>
    </source>
</evidence>
<gene>
    <name evidence="14" type="ORF">E5288_WYG005263</name>
</gene>
<protein>
    <recommendedName>
        <fullName evidence="13">Ig-like domain-containing protein</fullName>
    </recommendedName>
</protein>
<evidence type="ECO:0000256" key="7">
    <source>
        <dbReference type="ARBA" id="ARBA00022989"/>
    </source>
</evidence>
<dbReference type="Pfam" id="PF00129">
    <property type="entry name" value="MHC_I"/>
    <property type="match status" value="3"/>
</dbReference>
<evidence type="ECO:0000256" key="5">
    <source>
        <dbReference type="ARBA" id="ARBA00022692"/>
    </source>
</evidence>
<dbReference type="InterPro" id="IPR011161">
    <property type="entry name" value="MHC_I-like_Ag-recog"/>
</dbReference>
<dbReference type="GO" id="GO:0002476">
    <property type="term" value="P:antigen processing and presentation of endogenous peptide antigen via MHC class Ib"/>
    <property type="evidence" value="ECO:0007669"/>
    <property type="project" value="TreeGrafter"/>
</dbReference>
<dbReference type="InterPro" id="IPR036179">
    <property type="entry name" value="Ig-like_dom_sf"/>
</dbReference>
<dbReference type="InterPro" id="IPR011162">
    <property type="entry name" value="MHC_I/II-like_Ag-recog"/>
</dbReference>
<comment type="caution">
    <text evidence="14">The sequence shown here is derived from an EMBL/GenBank/DDBJ whole genome shotgun (WGS) entry which is preliminary data.</text>
</comment>
<keyword evidence="4" id="KW-0490">MHC I</keyword>
<dbReference type="FunFam" id="3.30.500.10:FF:000013">
    <property type="entry name" value="Histocompatibility 2, blastocyst"/>
    <property type="match status" value="1"/>
</dbReference>
<dbReference type="Pfam" id="PF07654">
    <property type="entry name" value="C1-set"/>
    <property type="match status" value="3"/>
</dbReference>
<evidence type="ECO:0000313" key="14">
    <source>
        <dbReference type="EMBL" id="MXQ97371.1"/>
    </source>
</evidence>
<dbReference type="PANTHER" id="PTHR16675">
    <property type="entry name" value="MHC CLASS I-RELATED"/>
    <property type="match status" value="1"/>
</dbReference>
<dbReference type="InterPro" id="IPR003597">
    <property type="entry name" value="Ig_C1-set"/>
</dbReference>
<evidence type="ECO:0000256" key="4">
    <source>
        <dbReference type="ARBA" id="ARBA00022451"/>
    </source>
</evidence>
<dbReference type="PROSITE" id="PS00290">
    <property type="entry name" value="IG_MHC"/>
    <property type="match status" value="3"/>
</dbReference>
<dbReference type="SMART" id="SM00407">
    <property type="entry name" value="IGc1"/>
    <property type="match status" value="3"/>
</dbReference>
<dbReference type="GO" id="GO:0006955">
    <property type="term" value="P:immune response"/>
    <property type="evidence" value="ECO:0007669"/>
    <property type="project" value="InterPro"/>
</dbReference>
<dbReference type="GO" id="GO:0042612">
    <property type="term" value="C:MHC class I protein complex"/>
    <property type="evidence" value="ECO:0007669"/>
    <property type="project" value="UniProtKB-KW"/>
</dbReference>
<feature type="transmembrane region" description="Helical" evidence="11">
    <location>
        <begin position="946"/>
        <end position="969"/>
    </location>
</feature>
<dbReference type="FunFam" id="3.30.500.10:FF:000001">
    <property type="entry name" value="H-2 class I histocompatibility antigen, alpha chain"/>
    <property type="match status" value="2"/>
</dbReference>
<evidence type="ECO:0000259" key="13">
    <source>
        <dbReference type="PROSITE" id="PS50835"/>
    </source>
</evidence>
<evidence type="ECO:0000256" key="10">
    <source>
        <dbReference type="RuleBase" id="RU004439"/>
    </source>
</evidence>
<dbReference type="GO" id="GO:0030670">
    <property type="term" value="C:phagocytic vesicle membrane"/>
    <property type="evidence" value="ECO:0007669"/>
    <property type="project" value="UniProtKB-ARBA"/>
</dbReference>
<evidence type="ECO:0000256" key="3">
    <source>
        <dbReference type="ARBA" id="ARBA00006909"/>
    </source>
</evidence>
<feature type="transmembrane region" description="Helical" evidence="11">
    <location>
        <begin position="607"/>
        <end position="631"/>
    </location>
</feature>
<dbReference type="PANTHER" id="PTHR16675:SF251">
    <property type="entry name" value="HLA CLASS I HISTOCOMPATIBILITY ANTIGEN, C ALPHA CHAIN"/>
    <property type="match status" value="1"/>
</dbReference>
<evidence type="ECO:0000256" key="11">
    <source>
        <dbReference type="SAM" id="Phobius"/>
    </source>
</evidence>
<name>A0A6B0S6R6_9CETA</name>
<comment type="subcellular location">
    <subcellularLocation>
        <location evidence="2">Membrane</location>
        <topology evidence="2">Single-pass type I membrane protein</topology>
    </subcellularLocation>
</comment>
<keyword evidence="7 11" id="KW-1133">Transmembrane helix</keyword>
<dbReference type="FunFam" id="2.60.40.10:FF:000014">
    <property type="entry name" value="H-2 class I histocompatibility antigen, alpha chain"/>
    <property type="match status" value="3"/>
</dbReference>
<keyword evidence="8 11" id="KW-0472">Membrane</keyword>
<dbReference type="GO" id="GO:0002486">
    <property type="term" value="P:antigen processing and presentation of endogenous peptide antigen via MHC class I via ER pathway, TAP-independent"/>
    <property type="evidence" value="ECO:0007669"/>
    <property type="project" value="TreeGrafter"/>
</dbReference>
<evidence type="ECO:0000256" key="6">
    <source>
        <dbReference type="ARBA" id="ARBA00022859"/>
    </source>
</evidence>
<dbReference type="CDD" id="cd07698">
    <property type="entry name" value="IgC1_MHC_I_alpha3"/>
    <property type="match status" value="3"/>
</dbReference>